<keyword evidence="9 17" id="KW-1133">Transmembrane helix</keyword>
<dbReference type="PANTHER" id="PTHR33048">
    <property type="entry name" value="PTH11-LIKE INTEGRAL MEMBRANE PROTEIN (AFU_ORTHOLOGUE AFUA_5G11245)"/>
    <property type="match status" value="1"/>
</dbReference>
<dbReference type="InterPro" id="IPR004875">
    <property type="entry name" value="DDE_SF_endonuclease_dom"/>
</dbReference>
<feature type="signal peptide" evidence="18">
    <location>
        <begin position="1"/>
        <end position="21"/>
    </location>
</feature>
<feature type="domain" description="HTH CENPB-type" evidence="19">
    <location>
        <begin position="426"/>
        <end position="496"/>
    </location>
</feature>
<protein>
    <submittedName>
        <fullName evidence="21">Uncharacterized protein</fullName>
    </submittedName>
</protein>
<dbReference type="GO" id="GO:0003677">
    <property type="term" value="F:DNA binding"/>
    <property type="evidence" value="ECO:0007669"/>
    <property type="project" value="UniProtKB-KW"/>
</dbReference>
<evidence type="ECO:0000256" key="11">
    <source>
        <dbReference type="ARBA" id="ARBA00023136"/>
    </source>
</evidence>
<comment type="similarity">
    <text evidence="14">Belongs to the SAT4 family.</text>
</comment>
<evidence type="ECO:0000256" key="3">
    <source>
        <dbReference type="ARBA" id="ARBA00004613"/>
    </source>
</evidence>
<evidence type="ECO:0000256" key="16">
    <source>
        <dbReference type="SAM" id="MobiDB-lite"/>
    </source>
</evidence>
<evidence type="ECO:0000256" key="15">
    <source>
        <dbReference type="PROSITE-ProRule" id="PRU01356"/>
    </source>
</evidence>
<dbReference type="GO" id="GO:0005576">
    <property type="term" value="C:extracellular region"/>
    <property type="evidence" value="ECO:0007669"/>
    <property type="project" value="UniProtKB-SubCell"/>
</dbReference>
<dbReference type="InterPro" id="IPR006600">
    <property type="entry name" value="HTH_CenpB_DNA-bd_dom"/>
</dbReference>
<evidence type="ECO:0000256" key="8">
    <source>
        <dbReference type="ARBA" id="ARBA00022729"/>
    </source>
</evidence>
<keyword evidence="7 17" id="KW-0812">Transmembrane</keyword>
<keyword evidence="6" id="KW-0336">GPI-anchor</keyword>
<sequence>MKVLWPLFLWFSLLALPGIMATSSSAPAEMPDCASQCIATAIADSPCPSIDETCLCSNKAVQSKTAGCFMESCTVKEPLIATNLTRTRCGAPIHDGSRACVAQFITLTVISTLFIIERFSVKLFWGITIWLDDWSILISYLMSFAKMLLVVCGVVGHGLGRDIWTLSPSDITAFGIYIYASGLAYTAAITMLKLSLLFFYLRIFPAQLVRPILWGTVIFTALSGIAFCLTIAFQCRPISYFWNGWDGEHQGHCSDANATAWSYAALSIVIDIWMLIVPLSQLRSLNLSWKKKVGVGVMFCLGTFVTIISILRLRSLIKFALNIPNPTRDFVDVTIWSGIEMNVGIICACLPFLRFLLARLFPRILGPSQKYYSGQAGRDEAELSNIRSRVLGSHAQRVTYVETSSQRRNEAGGITIQRTGLPSKSEVTQPVQLLSKSEESRLVTWILRQEALGYAPSHSQVRATVAALLRQQGRERPIGVHWLARFIKRHDDIKTKVGKRQEAARFNSFTPMAVNWYFDIRESEYGWIKPENTVNVDEGGIMAGFGLDSLVIGSSDPRRKAFLKGSQSRTWTTFIEAVTADGRLLKPGIIFKGKELQQQWFIDELRGIADWYYITSDNGWTDNHIAVEWLKEVYLPQTQPADESDARLIILDGHGSHVSDEWMATCFLNNPDKKEATPGSDGHRDGQVDSDNTPKTSRHIRDMGKNKSPSTRRRYSVISRGFEAQESKIASLSTRIASLEEEVGRLSRGKKRKAIPNPNKRFMTLAEALVTGETISEANEAIEEADAVEDVIEVGGMEEVESSNSEEEELVVVGTYGRWVLHGNLKISLLARETPAPVQQDQGFAQAGLTPVSCQTLFHGLRCRYFIVEARKVHEDMEESPSGFDAGSNATNISPAFAQTGLEDIINLQLTQQEKEDSAISNQSVFGINLLSSDPRHQSQWLRVTEWPRFLNQLY</sequence>
<dbReference type="InterPro" id="IPR008427">
    <property type="entry name" value="Extracellular_membr_CFEM_dom"/>
</dbReference>
<evidence type="ECO:0000256" key="1">
    <source>
        <dbReference type="ARBA" id="ARBA00004141"/>
    </source>
</evidence>
<evidence type="ECO:0000256" key="7">
    <source>
        <dbReference type="ARBA" id="ARBA00022692"/>
    </source>
</evidence>
<proteinExistence type="inferred from homology"/>
<keyword evidence="12 15" id="KW-1015">Disulfide bond</keyword>
<comment type="subcellular location">
    <subcellularLocation>
        <location evidence="2">Membrane</location>
        <topology evidence="2">Lipid-anchor</topology>
        <topology evidence="2">GPI-anchor</topology>
    </subcellularLocation>
    <subcellularLocation>
        <location evidence="1">Membrane</location>
        <topology evidence="1">Multi-pass membrane protein</topology>
    </subcellularLocation>
    <subcellularLocation>
        <location evidence="3">Secreted</location>
    </subcellularLocation>
</comment>
<dbReference type="PROSITE" id="PS52012">
    <property type="entry name" value="CFEM"/>
    <property type="match status" value="1"/>
</dbReference>
<evidence type="ECO:0000259" key="20">
    <source>
        <dbReference type="PROSITE" id="PS52012"/>
    </source>
</evidence>
<evidence type="ECO:0000256" key="4">
    <source>
        <dbReference type="ARBA" id="ARBA00010031"/>
    </source>
</evidence>
<feature type="disulfide bond" evidence="15">
    <location>
        <begin position="47"/>
        <end position="54"/>
    </location>
</feature>
<feature type="region of interest" description="Disordered" evidence="16">
    <location>
        <begin position="670"/>
        <end position="715"/>
    </location>
</feature>
<evidence type="ECO:0000256" key="9">
    <source>
        <dbReference type="ARBA" id="ARBA00022989"/>
    </source>
</evidence>
<dbReference type="AlphaFoldDB" id="W9NQ17"/>
<evidence type="ECO:0000256" key="2">
    <source>
        <dbReference type="ARBA" id="ARBA00004589"/>
    </source>
</evidence>
<dbReference type="OrthoDB" id="5018050at2759"/>
<evidence type="ECO:0000256" key="12">
    <source>
        <dbReference type="ARBA" id="ARBA00023157"/>
    </source>
</evidence>
<evidence type="ECO:0000256" key="18">
    <source>
        <dbReference type="SAM" id="SignalP"/>
    </source>
</evidence>
<feature type="transmembrane region" description="Helical" evidence="17">
    <location>
        <begin position="293"/>
        <end position="313"/>
    </location>
</feature>
<dbReference type="Proteomes" id="UP000030751">
    <property type="component" value="Unassembled WGS sequence"/>
</dbReference>
<dbReference type="Pfam" id="PF03184">
    <property type="entry name" value="DDE_1"/>
    <property type="match status" value="1"/>
</dbReference>
<evidence type="ECO:0000256" key="17">
    <source>
        <dbReference type="SAM" id="Phobius"/>
    </source>
</evidence>
<dbReference type="SMART" id="SM00747">
    <property type="entry name" value="CFEM"/>
    <property type="match status" value="1"/>
</dbReference>
<keyword evidence="15" id="KW-0408">Iron</keyword>
<dbReference type="Pfam" id="PF03221">
    <property type="entry name" value="HTH_Tnp_Tc5"/>
    <property type="match status" value="1"/>
</dbReference>
<dbReference type="SMART" id="SM00674">
    <property type="entry name" value="CENPB"/>
    <property type="match status" value="1"/>
</dbReference>
<organism evidence="21">
    <name type="scientific">Fusarium oxysporum f. sp. pisi HDV247</name>
    <dbReference type="NCBI Taxonomy" id="1080344"/>
    <lineage>
        <taxon>Eukaryota</taxon>
        <taxon>Fungi</taxon>
        <taxon>Dikarya</taxon>
        <taxon>Ascomycota</taxon>
        <taxon>Pezizomycotina</taxon>
        <taxon>Sordariomycetes</taxon>
        <taxon>Hypocreomycetidae</taxon>
        <taxon>Hypocreales</taxon>
        <taxon>Nectriaceae</taxon>
        <taxon>Fusarium</taxon>
        <taxon>Fusarium oxysporum species complex</taxon>
    </lineage>
</organism>
<evidence type="ECO:0000259" key="19">
    <source>
        <dbReference type="PROSITE" id="PS51253"/>
    </source>
</evidence>
<dbReference type="PANTHER" id="PTHR33048:SF143">
    <property type="entry name" value="EXTRACELLULAR MEMBRANE PROTEIN CFEM DOMAIN-CONTAINING PROTEIN-RELATED"/>
    <property type="match status" value="1"/>
</dbReference>
<keyword evidence="6" id="KW-0325">Glycoprotein</keyword>
<dbReference type="Pfam" id="PF20684">
    <property type="entry name" value="Fung_rhodopsin"/>
    <property type="match status" value="1"/>
</dbReference>
<accession>W9NQ17</accession>
<evidence type="ECO:0000256" key="14">
    <source>
        <dbReference type="ARBA" id="ARBA00038359"/>
    </source>
</evidence>
<keyword evidence="11 17" id="KW-0472">Membrane</keyword>
<dbReference type="PROSITE" id="PS51253">
    <property type="entry name" value="HTH_CENPB"/>
    <property type="match status" value="1"/>
</dbReference>
<keyword evidence="8 18" id="KW-0732">Signal</keyword>
<name>W9NQ17_FUSOX</name>
<dbReference type="EMBL" id="JH651001">
    <property type="protein sequence ID" value="EXA32087.1"/>
    <property type="molecule type" value="Genomic_DNA"/>
</dbReference>
<evidence type="ECO:0000256" key="5">
    <source>
        <dbReference type="ARBA" id="ARBA00022525"/>
    </source>
</evidence>
<evidence type="ECO:0000256" key="10">
    <source>
        <dbReference type="ARBA" id="ARBA00023125"/>
    </source>
</evidence>
<gene>
    <name evidence="21" type="ORF">FOVG_16663</name>
</gene>
<feature type="disulfide bond" evidence="15">
    <location>
        <begin position="33"/>
        <end position="73"/>
    </location>
</feature>
<dbReference type="GO" id="GO:0046872">
    <property type="term" value="F:metal ion binding"/>
    <property type="evidence" value="ECO:0007669"/>
    <property type="project" value="UniProtKB-UniRule"/>
</dbReference>
<feature type="compositionally biased region" description="Basic and acidic residues" evidence="16">
    <location>
        <begin position="671"/>
        <end position="687"/>
    </location>
</feature>
<feature type="domain" description="CFEM" evidence="20">
    <location>
        <begin position="5"/>
        <end position="112"/>
    </location>
</feature>
<keyword evidence="13" id="KW-0449">Lipoprotein</keyword>
<comment type="similarity">
    <text evidence="4">Belongs to the RBT5 family.</text>
</comment>
<dbReference type="InterPro" id="IPR052337">
    <property type="entry name" value="SAT4-like"/>
</dbReference>
<evidence type="ECO:0000313" key="21">
    <source>
        <dbReference type="EMBL" id="EXA32087.1"/>
    </source>
</evidence>
<keyword evidence="5" id="KW-0964">Secreted</keyword>
<feature type="binding site" description="axial binding residue" evidence="15">
    <location>
        <position position="51"/>
    </location>
    <ligand>
        <name>heme</name>
        <dbReference type="ChEBI" id="CHEBI:30413"/>
    </ligand>
    <ligandPart>
        <name>Fe</name>
        <dbReference type="ChEBI" id="CHEBI:18248"/>
    </ligandPart>
</feature>
<dbReference type="InterPro" id="IPR049326">
    <property type="entry name" value="Rhodopsin_dom_fungi"/>
</dbReference>
<dbReference type="GO" id="GO:0098552">
    <property type="term" value="C:side of membrane"/>
    <property type="evidence" value="ECO:0007669"/>
    <property type="project" value="UniProtKB-KW"/>
</dbReference>
<evidence type="ECO:0000256" key="6">
    <source>
        <dbReference type="ARBA" id="ARBA00022622"/>
    </source>
</evidence>
<feature type="transmembrane region" description="Helical" evidence="17">
    <location>
        <begin position="176"/>
        <end position="200"/>
    </location>
</feature>
<keyword evidence="15" id="KW-0349">Heme</keyword>
<reference evidence="21" key="1">
    <citation type="submission" date="2011-10" db="EMBL/GenBank/DDBJ databases">
        <title>The Genome Sequence of Fusarium oxysporum HDV247.</title>
        <authorList>
            <consortium name="The Broad Institute Genome Sequencing Platform"/>
            <person name="Ma L.-J."/>
            <person name="Gale L.R."/>
            <person name="Schwartz D.C."/>
            <person name="Zhou S."/>
            <person name="Corby-Kistler H."/>
            <person name="Young S.K."/>
            <person name="Zeng Q."/>
            <person name="Gargeya S."/>
            <person name="Fitzgerald M."/>
            <person name="Haas B."/>
            <person name="Abouelleil A."/>
            <person name="Alvarado L."/>
            <person name="Arachchi H.M."/>
            <person name="Berlin A."/>
            <person name="Brown A."/>
            <person name="Chapman S.B."/>
            <person name="Chen Z."/>
            <person name="Dunbar C."/>
            <person name="Freedman E."/>
            <person name="Gearin G."/>
            <person name="Goldberg J."/>
            <person name="Griggs A."/>
            <person name="Gujja S."/>
            <person name="Heiman D."/>
            <person name="Howarth C."/>
            <person name="Larson L."/>
            <person name="Lui A."/>
            <person name="MacDonald P.J.P."/>
            <person name="Montmayeur A."/>
            <person name="Murphy C."/>
            <person name="Neiman D."/>
            <person name="Pearson M."/>
            <person name="Priest M."/>
            <person name="Roberts A."/>
            <person name="Saif S."/>
            <person name="Shea T."/>
            <person name="Shenoy N."/>
            <person name="Sisk P."/>
            <person name="Stolte C."/>
            <person name="Sykes S."/>
            <person name="Wortman J."/>
            <person name="Nusbaum C."/>
            <person name="Birren B."/>
        </authorList>
    </citation>
    <scope>NUCLEOTIDE SEQUENCE [LARGE SCALE GENOMIC DNA]</scope>
    <source>
        <strain evidence="21">HDV247</strain>
    </source>
</reference>
<evidence type="ECO:0000256" key="13">
    <source>
        <dbReference type="ARBA" id="ARBA00023288"/>
    </source>
</evidence>
<keyword evidence="10" id="KW-0238">DNA-binding</keyword>
<feature type="chain" id="PRO_5004929166" evidence="18">
    <location>
        <begin position="22"/>
        <end position="955"/>
    </location>
</feature>
<reference evidence="21" key="2">
    <citation type="submission" date="2012-05" db="EMBL/GenBank/DDBJ databases">
        <title>Annotation of the Genome Sequence of Fusarium oxysporum HDV247.</title>
        <authorList>
            <consortium name="The Broad Institute Genomics Platform"/>
            <person name="Ma L.-J."/>
            <person name="Corby-Kistler H."/>
            <person name="Broz K."/>
            <person name="Gale L.R."/>
            <person name="Jonkers W."/>
            <person name="O'Donnell K."/>
            <person name="Ploetz R."/>
            <person name="Steinberg C."/>
            <person name="Schwartz D.C."/>
            <person name="VanEtten H."/>
            <person name="Zhou S."/>
            <person name="Young S.K."/>
            <person name="Zeng Q."/>
            <person name="Gargeya S."/>
            <person name="Fitzgerald M."/>
            <person name="Abouelleil A."/>
            <person name="Alvarado L."/>
            <person name="Chapman S.B."/>
            <person name="Gainer-Dewar J."/>
            <person name="Goldberg J."/>
            <person name="Griggs A."/>
            <person name="Gujja S."/>
            <person name="Hansen M."/>
            <person name="Howarth C."/>
            <person name="Imamovic A."/>
            <person name="Ireland A."/>
            <person name="Larimer J."/>
            <person name="McCowan C."/>
            <person name="Murphy C."/>
            <person name="Pearson M."/>
            <person name="Poon T.W."/>
            <person name="Priest M."/>
            <person name="Roberts A."/>
            <person name="Saif S."/>
            <person name="Shea T."/>
            <person name="Sykes S."/>
            <person name="Wortman J."/>
            <person name="Nusbaum C."/>
            <person name="Birren B."/>
        </authorList>
    </citation>
    <scope>NUCLEOTIDE SEQUENCE</scope>
    <source>
        <strain evidence="21">HDV247</strain>
    </source>
</reference>
<feature type="disulfide bond" evidence="15">
    <location>
        <begin position="56"/>
        <end position="89"/>
    </location>
</feature>
<keyword evidence="15" id="KW-0479">Metal-binding</keyword>
<feature type="transmembrane region" description="Helical" evidence="17">
    <location>
        <begin position="260"/>
        <end position="281"/>
    </location>
</feature>
<feature type="transmembrane region" description="Helical" evidence="17">
    <location>
        <begin position="96"/>
        <end position="116"/>
    </location>
</feature>
<dbReference type="Pfam" id="PF05730">
    <property type="entry name" value="CFEM"/>
    <property type="match status" value="1"/>
</dbReference>
<feature type="transmembrane region" description="Helical" evidence="17">
    <location>
        <begin position="212"/>
        <end position="233"/>
    </location>
</feature>
<feature type="transmembrane region" description="Helical" evidence="17">
    <location>
        <begin position="137"/>
        <end position="156"/>
    </location>
</feature>
<dbReference type="HOGENOM" id="CLU_308828_0_0_1"/>
<feature type="disulfide bond" evidence="15">
    <location>
        <begin position="37"/>
        <end position="68"/>
    </location>
</feature>